<dbReference type="SUPFAM" id="SSF56112">
    <property type="entry name" value="Protein kinase-like (PK-like)"/>
    <property type="match status" value="1"/>
</dbReference>
<dbReference type="PROSITE" id="PS50011">
    <property type="entry name" value="PROTEIN_KINASE_DOM"/>
    <property type="match status" value="1"/>
</dbReference>
<evidence type="ECO:0000313" key="3">
    <source>
        <dbReference type="Proteomes" id="UP001470230"/>
    </source>
</evidence>
<dbReference type="Gene3D" id="1.10.510.10">
    <property type="entry name" value="Transferase(Phosphotransferase) domain 1"/>
    <property type="match status" value="1"/>
</dbReference>
<dbReference type="PROSITE" id="PS00108">
    <property type="entry name" value="PROTEIN_KINASE_ST"/>
    <property type="match status" value="1"/>
</dbReference>
<dbReference type="InterPro" id="IPR001245">
    <property type="entry name" value="Ser-Thr/Tyr_kinase_cat_dom"/>
</dbReference>
<proteinExistence type="predicted"/>
<reference evidence="2 3" key="1">
    <citation type="submission" date="2024-04" db="EMBL/GenBank/DDBJ databases">
        <title>Tritrichomonas musculus Genome.</title>
        <authorList>
            <person name="Alves-Ferreira E."/>
            <person name="Grigg M."/>
            <person name="Lorenzi H."/>
            <person name="Galac M."/>
        </authorList>
    </citation>
    <scope>NUCLEOTIDE SEQUENCE [LARGE SCALE GENOMIC DNA]</scope>
    <source>
        <strain evidence="2 3">EAF2021</strain>
    </source>
</reference>
<dbReference type="EMBL" id="JAPFFF010000075">
    <property type="protein sequence ID" value="KAK8835773.1"/>
    <property type="molecule type" value="Genomic_DNA"/>
</dbReference>
<sequence length="635" mass="74701">MYSRRRRSVKQRPGSRQKTIPKYTIQYINFDNATKEIHVSGSTRIKSLPSNFLDNYDDDDSTNWLIYINDSLIQDTEKTVKAICKKIKNKIKFIKKKPKNIKIFTVNNLSGKDKSIDPIKNEKLMKFLNIPLTNDNLLVFNSECQLECINDENYREKFQDGKDYYIISYPSRIKDNLDKLQSPITPETRPIISEIKTFLGIHLVDLLQILCILFIIDNDKNIKQTIFRSLSQSSFIPIKYSINQFQKELDSPISANEFYLTFLISLKALRKDKSKTSFSDIFSQLFDKNDKSKSPFIIFDLDKVLISKNIKQGSIVYHRERNFYVNYIGQSARNPSKFVYFDHFKKKRQSLRYPQYKKRLNFEDMFFELKDIKDIKNIDEGAFGKVSVFTDKNDHQYAVKIIHPRSEFGARYQVLIMRESMIMHKLSHPLINRLIGINLQSFKNPTKLQPTIITEYMPNGNLYDFLHSEKRKEILTSTKKIILIIGIADAMEYLHEEGIAHRDLKTKNILLDENYNIRICDFGQARIFPEHFINTIKISISGVFGTPWYIPPEILRGDNVSYEPKLVDVYAFAIVVYEIITEKMPYPAEFNIFHIVQKVTRGYRPQKTDDFTDQMWSLLKSCWNENPKERVHLLK</sequence>
<gene>
    <name evidence="2" type="ORF">M9Y10_040595</name>
</gene>
<dbReference type="SMART" id="SM00220">
    <property type="entry name" value="S_TKc"/>
    <property type="match status" value="1"/>
</dbReference>
<protein>
    <recommendedName>
        <fullName evidence="1">Protein kinase domain-containing protein</fullName>
    </recommendedName>
</protein>
<dbReference type="Pfam" id="PF07714">
    <property type="entry name" value="PK_Tyr_Ser-Thr"/>
    <property type="match status" value="1"/>
</dbReference>
<name>A0ABR2GQ79_9EUKA</name>
<keyword evidence="3" id="KW-1185">Reference proteome</keyword>
<comment type="caution">
    <text evidence="2">The sequence shown here is derived from an EMBL/GenBank/DDBJ whole genome shotgun (WGS) entry which is preliminary data.</text>
</comment>
<dbReference type="InterPro" id="IPR008271">
    <property type="entry name" value="Ser/Thr_kinase_AS"/>
</dbReference>
<organism evidence="2 3">
    <name type="scientific">Tritrichomonas musculus</name>
    <dbReference type="NCBI Taxonomy" id="1915356"/>
    <lineage>
        <taxon>Eukaryota</taxon>
        <taxon>Metamonada</taxon>
        <taxon>Parabasalia</taxon>
        <taxon>Tritrichomonadida</taxon>
        <taxon>Tritrichomonadidae</taxon>
        <taxon>Tritrichomonas</taxon>
    </lineage>
</organism>
<evidence type="ECO:0000259" key="1">
    <source>
        <dbReference type="PROSITE" id="PS50011"/>
    </source>
</evidence>
<dbReference type="InterPro" id="IPR011009">
    <property type="entry name" value="Kinase-like_dom_sf"/>
</dbReference>
<dbReference type="PANTHER" id="PTHR44329">
    <property type="entry name" value="SERINE/THREONINE-PROTEIN KINASE TNNI3K-RELATED"/>
    <property type="match status" value="1"/>
</dbReference>
<dbReference type="InterPro" id="IPR051681">
    <property type="entry name" value="Ser/Thr_Kinases-Pseudokinases"/>
</dbReference>
<evidence type="ECO:0000313" key="2">
    <source>
        <dbReference type="EMBL" id="KAK8835773.1"/>
    </source>
</evidence>
<accession>A0ABR2GQ79</accession>
<dbReference type="Proteomes" id="UP001470230">
    <property type="component" value="Unassembled WGS sequence"/>
</dbReference>
<feature type="domain" description="Protein kinase" evidence="1">
    <location>
        <begin position="372"/>
        <end position="635"/>
    </location>
</feature>
<dbReference type="InterPro" id="IPR000719">
    <property type="entry name" value="Prot_kinase_dom"/>
</dbReference>
<dbReference type="PANTHER" id="PTHR44329:SF214">
    <property type="entry name" value="PROTEIN KINASE DOMAIN-CONTAINING PROTEIN"/>
    <property type="match status" value="1"/>
</dbReference>
<dbReference type="PRINTS" id="PR00109">
    <property type="entry name" value="TYRKINASE"/>
</dbReference>